<accession>A0A655DFH1</accession>
<protein>
    <submittedName>
        <fullName evidence="1">Uncharacterized protein</fullName>
    </submittedName>
</protein>
<dbReference type="AlphaFoldDB" id="A0A655DFH1"/>
<gene>
    <name evidence="1" type="ORF">ERS008207_03114</name>
</gene>
<reference evidence="1 2" key="1">
    <citation type="submission" date="2015-03" db="EMBL/GenBank/DDBJ databases">
        <authorList>
            <consortium name="Pathogen Informatics"/>
        </authorList>
    </citation>
    <scope>NUCLEOTIDE SEQUENCE [LARGE SCALE GENOMIC DNA]</scope>
    <source>
        <strain evidence="1 2">D4891</strain>
    </source>
</reference>
<sequence>MNTLPATHNNAMMGISHCIRRATPFMPRMIINRAQNARAMPEISGGMLKAKWSARETAFACTLLKINP</sequence>
<organism evidence="1 2">
    <name type="scientific">Salmonella enterica subsp. enterica serovar Bovismorbificans</name>
    <dbReference type="NCBI Taxonomy" id="58097"/>
    <lineage>
        <taxon>Bacteria</taxon>
        <taxon>Pseudomonadati</taxon>
        <taxon>Pseudomonadota</taxon>
        <taxon>Gammaproteobacteria</taxon>
        <taxon>Enterobacterales</taxon>
        <taxon>Enterobacteriaceae</taxon>
        <taxon>Salmonella</taxon>
    </lineage>
</organism>
<dbReference type="Proteomes" id="UP000042394">
    <property type="component" value="Unassembled WGS sequence"/>
</dbReference>
<evidence type="ECO:0000313" key="2">
    <source>
        <dbReference type="Proteomes" id="UP000042394"/>
    </source>
</evidence>
<evidence type="ECO:0000313" key="1">
    <source>
        <dbReference type="EMBL" id="CNU61862.1"/>
    </source>
</evidence>
<dbReference type="EMBL" id="CQPD01000032">
    <property type="protein sequence ID" value="CNU61862.1"/>
    <property type="molecule type" value="Genomic_DNA"/>
</dbReference>
<proteinExistence type="predicted"/>
<name>A0A655DFH1_SALET</name>